<dbReference type="Proteomes" id="UP000248916">
    <property type="component" value="Unassembled WGS sequence"/>
</dbReference>
<gene>
    <name evidence="1" type="ORF">LX81_04151</name>
</gene>
<dbReference type="EMBL" id="QKZL01000041">
    <property type="protein sequence ID" value="PZX10657.1"/>
    <property type="molecule type" value="Genomic_DNA"/>
</dbReference>
<name>A0A2W7MWY0_9RHOB</name>
<comment type="caution">
    <text evidence="1">The sequence shown here is derived from an EMBL/GenBank/DDBJ whole genome shotgun (WGS) entry which is preliminary data.</text>
</comment>
<keyword evidence="2" id="KW-1185">Reference proteome</keyword>
<protein>
    <submittedName>
        <fullName evidence="1">Uncharacterized protein</fullName>
    </submittedName>
</protein>
<evidence type="ECO:0000313" key="2">
    <source>
        <dbReference type="Proteomes" id="UP000248916"/>
    </source>
</evidence>
<reference evidence="1 2" key="1">
    <citation type="submission" date="2018-06" db="EMBL/GenBank/DDBJ databases">
        <title>Genomic Encyclopedia of Archaeal and Bacterial Type Strains, Phase II (KMG-II): from individual species to whole genera.</title>
        <authorList>
            <person name="Goeker M."/>
        </authorList>
    </citation>
    <scope>NUCLEOTIDE SEQUENCE [LARGE SCALE GENOMIC DNA]</scope>
    <source>
        <strain evidence="1 2">DSM 22009</strain>
    </source>
</reference>
<proteinExistence type="predicted"/>
<evidence type="ECO:0000313" key="1">
    <source>
        <dbReference type="EMBL" id="PZX10657.1"/>
    </source>
</evidence>
<dbReference type="AlphaFoldDB" id="A0A2W7MWY0"/>
<accession>A0A2W7MWY0</accession>
<sequence length="103" mass="11948">MAILVEHGPQRIHQFSALVDQPFLASEHHCLGLLLCRLRRDKSHLRLTRGDYDRLGISHVIFLTLGERPNILRHDQPGFMAKGFRLARFRRPRKQPSCQVTQA</sequence>
<organism evidence="1 2">
    <name type="scientific">Palleronia aestuarii</name>
    <dbReference type="NCBI Taxonomy" id="568105"/>
    <lineage>
        <taxon>Bacteria</taxon>
        <taxon>Pseudomonadati</taxon>
        <taxon>Pseudomonadota</taxon>
        <taxon>Alphaproteobacteria</taxon>
        <taxon>Rhodobacterales</taxon>
        <taxon>Roseobacteraceae</taxon>
        <taxon>Palleronia</taxon>
    </lineage>
</organism>